<dbReference type="STRING" id="1563681.BFP71_16905"/>
<accession>A0A1E5T1B1</accession>
<dbReference type="AlphaFoldDB" id="A0A1E5T1B1"/>
<dbReference type="SUPFAM" id="SSF48498">
    <property type="entry name" value="Tetracyclin repressor-like, C-terminal domain"/>
    <property type="match status" value="1"/>
</dbReference>
<organism evidence="2 3">
    <name type="scientific">Roseivirga misakiensis</name>
    <dbReference type="NCBI Taxonomy" id="1563681"/>
    <lineage>
        <taxon>Bacteria</taxon>
        <taxon>Pseudomonadati</taxon>
        <taxon>Bacteroidota</taxon>
        <taxon>Cytophagia</taxon>
        <taxon>Cytophagales</taxon>
        <taxon>Roseivirgaceae</taxon>
        <taxon>Roseivirga</taxon>
    </lineage>
</organism>
<proteinExistence type="predicted"/>
<sequence>MEQTTATKKSRAKADPAKKIKEGYIKFVLENGAKPASIFKFVKELKIKESDFYDEFNSFENIEKAIWEDLFNETANTIKSEEVYDEYSSREKLLAFFYTWIEVLKTNRSFILQSVPQKMKPELTPYFLVGVKEGFKSWIAEVLLEAKETEEVTVRPIISDRYDDAIWLQFLFILGFWVKDDSKGFEKTDAAIEKSVNLAFDLMGRGPLDAMVDFGKFLFQNR</sequence>
<dbReference type="InterPro" id="IPR041673">
    <property type="entry name" value="TetR_C_23"/>
</dbReference>
<dbReference type="EMBL" id="MDGQ01000005">
    <property type="protein sequence ID" value="OEK05097.1"/>
    <property type="molecule type" value="Genomic_DNA"/>
</dbReference>
<name>A0A1E5T1B1_9BACT</name>
<protein>
    <recommendedName>
        <fullName evidence="1">Tetracyclin repressor-like C-terminal domain-containing protein</fullName>
    </recommendedName>
</protein>
<dbReference type="Proteomes" id="UP000095552">
    <property type="component" value="Unassembled WGS sequence"/>
</dbReference>
<dbReference type="OrthoDB" id="977687at2"/>
<evidence type="ECO:0000313" key="3">
    <source>
        <dbReference type="Proteomes" id="UP000095552"/>
    </source>
</evidence>
<evidence type="ECO:0000313" key="2">
    <source>
        <dbReference type="EMBL" id="OEK05097.1"/>
    </source>
</evidence>
<reference evidence="2 3" key="1">
    <citation type="submission" date="2016-08" db="EMBL/GenBank/DDBJ databases">
        <title>Draft genome of Fabibacter sp. strain SK-8.</title>
        <authorList>
            <person name="Wong S.-K."/>
            <person name="Hamasaki K."/>
            <person name="Yoshizawa S."/>
        </authorList>
    </citation>
    <scope>NUCLEOTIDE SEQUENCE [LARGE SCALE GENOMIC DNA]</scope>
    <source>
        <strain evidence="2 3">SK-8</strain>
    </source>
</reference>
<keyword evidence="3" id="KW-1185">Reference proteome</keyword>
<dbReference type="InterPro" id="IPR036271">
    <property type="entry name" value="Tet_transcr_reg_TetR-rel_C_sf"/>
</dbReference>
<comment type="caution">
    <text evidence="2">The sequence shown here is derived from an EMBL/GenBank/DDBJ whole genome shotgun (WGS) entry which is preliminary data.</text>
</comment>
<dbReference type="RefSeq" id="WP_069836601.1">
    <property type="nucleotide sequence ID" value="NZ_MDGQ01000005.1"/>
</dbReference>
<gene>
    <name evidence="2" type="ORF">BFP71_16905</name>
</gene>
<dbReference type="Gene3D" id="1.10.357.10">
    <property type="entry name" value="Tetracycline Repressor, domain 2"/>
    <property type="match status" value="1"/>
</dbReference>
<dbReference type="Pfam" id="PF17931">
    <property type="entry name" value="TetR_C_23"/>
    <property type="match status" value="1"/>
</dbReference>
<feature type="domain" description="Tetracyclin repressor-like C-terminal" evidence="1">
    <location>
        <begin position="92"/>
        <end position="218"/>
    </location>
</feature>
<evidence type="ECO:0000259" key="1">
    <source>
        <dbReference type="Pfam" id="PF17931"/>
    </source>
</evidence>